<protein>
    <submittedName>
        <fullName evidence="1">Uncharacterized protein</fullName>
    </submittedName>
</protein>
<evidence type="ECO:0000313" key="2">
    <source>
        <dbReference type="Proteomes" id="UP000317550"/>
    </source>
</evidence>
<organism evidence="1 2">
    <name type="scientific">Chitinimonas arctica</name>
    <dbReference type="NCBI Taxonomy" id="2594795"/>
    <lineage>
        <taxon>Bacteria</taxon>
        <taxon>Pseudomonadati</taxon>
        <taxon>Pseudomonadota</taxon>
        <taxon>Betaproteobacteria</taxon>
        <taxon>Neisseriales</taxon>
        <taxon>Chitinibacteraceae</taxon>
        <taxon>Chitinimonas</taxon>
    </lineage>
</organism>
<gene>
    <name evidence="1" type="ORF">FNU76_22450</name>
</gene>
<name>A0A516SL56_9NEIS</name>
<reference evidence="2" key="1">
    <citation type="submission" date="2019-07" db="EMBL/GenBank/DDBJ databases">
        <title>Chitinimonas sp. nov., isolated from Ny-Alesund, arctica soil.</title>
        <authorList>
            <person name="Xu Q."/>
            <person name="Peng F."/>
        </authorList>
    </citation>
    <scope>NUCLEOTIDE SEQUENCE [LARGE SCALE GENOMIC DNA]</scope>
    <source>
        <strain evidence="2">R3-44</strain>
    </source>
</reference>
<proteinExistence type="predicted"/>
<dbReference type="OrthoDB" id="9770427at2"/>
<dbReference type="AlphaFoldDB" id="A0A516SL56"/>
<dbReference type="Proteomes" id="UP000317550">
    <property type="component" value="Chromosome"/>
</dbReference>
<dbReference type="EMBL" id="CP041730">
    <property type="protein sequence ID" value="QDQ28890.1"/>
    <property type="molecule type" value="Genomic_DNA"/>
</dbReference>
<keyword evidence="2" id="KW-1185">Reference proteome</keyword>
<accession>A0A516SL56</accession>
<sequence length="208" mass="24048">MQSVPFRQAMHQDFISFDSFNDFMQAAPEELNRITDYFYVDGNEYQVVWHLGIPLRDEQSDEYRYFQAVNEVLRDPARPLADPGPAFLQGKNKLLTVSRYLADERYNDGFDPLKCVCCRDLFGHRMQDGSSLSRAERMTTHMQRHCQPPNVIGGYHMLDFMPVPESNLGPTSFTSPLPCPHAPLLSEHFRCGMDGSMKWPDERCCRLM</sequence>
<dbReference type="RefSeq" id="WP_144280273.1">
    <property type="nucleotide sequence ID" value="NZ_CP041730.1"/>
</dbReference>
<dbReference type="KEGG" id="cari:FNU76_22450"/>
<evidence type="ECO:0000313" key="1">
    <source>
        <dbReference type="EMBL" id="QDQ28890.1"/>
    </source>
</evidence>